<dbReference type="RefSeq" id="WP_088708614.1">
    <property type="nucleotide sequence ID" value="NZ_LSTO01000001.1"/>
</dbReference>
<dbReference type="InterPro" id="IPR014116">
    <property type="entry name" value="Cyt_c_oxidase_cbb3_FixG"/>
</dbReference>
<dbReference type="Pfam" id="PF13746">
    <property type="entry name" value="Fer4_18"/>
    <property type="match status" value="1"/>
</dbReference>
<keyword evidence="7" id="KW-0472">Membrane</keyword>
<organism evidence="9 10">
    <name type="scientific">Noviherbaspirillum denitrificans</name>
    <dbReference type="NCBI Taxonomy" id="1968433"/>
    <lineage>
        <taxon>Bacteria</taxon>
        <taxon>Pseudomonadati</taxon>
        <taxon>Pseudomonadota</taxon>
        <taxon>Betaproteobacteria</taxon>
        <taxon>Burkholderiales</taxon>
        <taxon>Oxalobacteraceae</taxon>
        <taxon>Noviherbaspirillum</taxon>
    </lineage>
</organism>
<keyword evidence="5" id="KW-0408">Iron</keyword>
<evidence type="ECO:0000256" key="2">
    <source>
        <dbReference type="ARBA" id="ARBA00022485"/>
    </source>
</evidence>
<feature type="transmembrane region" description="Helical" evidence="7">
    <location>
        <begin position="32"/>
        <end position="52"/>
    </location>
</feature>
<reference evidence="9 10" key="1">
    <citation type="submission" date="2016-02" db="EMBL/GenBank/DDBJ databases">
        <authorList>
            <person name="Wen L."/>
            <person name="He K."/>
            <person name="Yang H."/>
        </authorList>
    </citation>
    <scope>NUCLEOTIDE SEQUENCE [LARGE SCALE GENOMIC DNA]</scope>
    <source>
        <strain evidence="9 10">TSA40</strain>
    </source>
</reference>
<dbReference type="GO" id="GO:0005886">
    <property type="term" value="C:plasma membrane"/>
    <property type="evidence" value="ECO:0007669"/>
    <property type="project" value="TreeGrafter"/>
</dbReference>
<accession>A0A254TGL1</accession>
<dbReference type="PANTHER" id="PTHR30176">
    <property type="entry name" value="FERREDOXIN-TYPE PROTEIN NAPH"/>
    <property type="match status" value="1"/>
</dbReference>
<keyword evidence="6" id="KW-0411">Iron-sulfur</keyword>
<comment type="caution">
    <text evidence="9">The sequence shown here is derived from an EMBL/GenBank/DDBJ whole genome shotgun (WGS) entry which is preliminary data.</text>
</comment>
<dbReference type="InterPro" id="IPR013783">
    <property type="entry name" value="Ig-like_fold"/>
</dbReference>
<dbReference type="PROSITE" id="PS00198">
    <property type="entry name" value="4FE4S_FER_1"/>
    <property type="match status" value="1"/>
</dbReference>
<evidence type="ECO:0000256" key="1">
    <source>
        <dbReference type="ARBA" id="ARBA00022448"/>
    </source>
</evidence>
<feature type="transmembrane region" description="Helical" evidence="7">
    <location>
        <begin position="154"/>
        <end position="173"/>
    </location>
</feature>
<dbReference type="SUPFAM" id="SSF54862">
    <property type="entry name" value="4Fe-4S ferredoxins"/>
    <property type="match status" value="1"/>
</dbReference>
<sequence>MQHPERSHAIIRMYAPHEKIYVREVHGRFTRLRWLCVWLTQVVYYGLPWLTWNGRPAVLFDLAARKFYLFGIVLWPQDFIYLAAMLVLCACLLFLLSAIAGRVWCGLACPHTVYTEIFMWIERRIEGNRSARLRLDKQLMSPAKFARKAAKHTAWIAVAAWTGITLVAYFTPARVLLHEIAAFDIGPWQAFWMLFYSGFAYMNAGWMREQICQYLCAYARFQSVMFDRDTLLITYDEQRGEPRGVRRTWRAGAGPKLGDCIDCKLCVQVCPAGIDIRDGLQFECIDCAACVDACDGVMDKVGAPRGLIRYATENALREGLSLKEVRRRIARPRVLAYAGILVTALALTFGSLAFRTPLKLDVILDRSVMGRVTDDGMVENVYRLQLMNTDERAHRFRLSVSGMDSLQVEPAAGIEAGPAAAQTFAVRVRTVQGRGSPGANRIKFELTADDSSSLHLSEPAVFYIPGLQ</sequence>
<evidence type="ECO:0000259" key="8">
    <source>
        <dbReference type="PROSITE" id="PS51379"/>
    </source>
</evidence>
<dbReference type="InterPro" id="IPR032879">
    <property type="entry name" value="FixG_C"/>
</dbReference>
<dbReference type="NCBIfam" id="TIGR02745">
    <property type="entry name" value="ccoG_rdxA_fixG"/>
    <property type="match status" value="1"/>
</dbReference>
<evidence type="ECO:0000313" key="9">
    <source>
        <dbReference type="EMBL" id="OWW21770.1"/>
    </source>
</evidence>
<evidence type="ECO:0000256" key="5">
    <source>
        <dbReference type="ARBA" id="ARBA00023004"/>
    </source>
</evidence>
<evidence type="ECO:0000256" key="3">
    <source>
        <dbReference type="ARBA" id="ARBA00022723"/>
    </source>
</evidence>
<dbReference type="EMBL" id="LSTO01000001">
    <property type="protein sequence ID" value="OWW21770.1"/>
    <property type="molecule type" value="Genomic_DNA"/>
</dbReference>
<dbReference type="AlphaFoldDB" id="A0A254TGL1"/>
<dbReference type="InterPro" id="IPR017896">
    <property type="entry name" value="4Fe4S_Fe-S-bd"/>
</dbReference>
<name>A0A254TGL1_9BURK</name>
<feature type="transmembrane region" description="Helical" evidence="7">
    <location>
        <begin position="185"/>
        <end position="204"/>
    </location>
</feature>
<dbReference type="Pfam" id="PF12801">
    <property type="entry name" value="Fer4_5"/>
    <property type="match status" value="1"/>
</dbReference>
<keyword evidence="10" id="KW-1185">Reference proteome</keyword>
<dbReference type="GO" id="GO:0051539">
    <property type="term" value="F:4 iron, 4 sulfur cluster binding"/>
    <property type="evidence" value="ECO:0007669"/>
    <property type="project" value="UniProtKB-KW"/>
</dbReference>
<protein>
    <submittedName>
        <fullName evidence="9">Cytochrome c oxidase accessory protein CcoG</fullName>
    </submittedName>
</protein>
<dbReference type="PANTHER" id="PTHR30176:SF3">
    <property type="entry name" value="FERREDOXIN-TYPE PROTEIN NAPH"/>
    <property type="match status" value="1"/>
</dbReference>
<feature type="domain" description="4Fe-4S ferredoxin-type" evidence="8">
    <location>
        <begin position="249"/>
        <end position="279"/>
    </location>
</feature>
<gene>
    <name evidence="9" type="ORF">AYR66_22020</name>
</gene>
<dbReference type="GO" id="GO:0046872">
    <property type="term" value="F:metal ion binding"/>
    <property type="evidence" value="ECO:0007669"/>
    <property type="project" value="UniProtKB-KW"/>
</dbReference>
<keyword evidence="1" id="KW-0813">Transport</keyword>
<evidence type="ECO:0000313" key="10">
    <source>
        <dbReference type="Proteomes" id="UP000197535"/>
    </source>
</evidence>
<dbReference type="PROSITE" id="PS51379">
    <property type="entry name" value="4FE4S_FER_2"/>
    <property type="match status" value="1"/>
</dbReference>
<proteinExistence type="predicted"/>
<dbReference type="InterPro" id="IPR051684">
    <property type="entry name" value="Electron_Trans/Redox"/>
</dbReference>
<dbReference type="Proteomes" id="UP000197535">
    <property type="component" value="Unassembled WGS sequence"/>
</dbReference>
<feature type="transmembrane region" description="Helical" evidence="7">
    <location>
        <begin position="79"/>
        <end position="100"/>
    </location>
</feature>
<dbReference type="Gene3D" id="2.60.40.10">
    <property type="entry name" value="Immunoglobulins"/>
    <property type="match status" value="1"/>
</dbReference>
<evidence type="ECO:0000256" key="4">
    <source>
        <dbReference type="ARBA" id="ARBA00022982"/>
    </source>
</evidence>
<keyword evidence="3" id="KW-0479">Metal-binding</keyword>
<evidence type="ECO:0000256" key="7">
    <source>
        <dbReference type="SAM" id="Phobius"/>
    </source>
</evidence>
<dbReference type="InterPro" id="IPR017900">
    <property type="entry name" value="4Fe4S_Fe_S_CS"/>
</dbReference>
<feature type="transmembrane region" description="Helical" evidence="7">
    <location>
        <begin position="334"/>
        <end position="354"/>
    </location>
</feature>
<evidence type="ECO:0000256" key="6">
    <source>
        <dbReference type="ARBA" id="ARBA00023014"/>
    </source>
</evidence>
<dbReference type="Pfam" id="PF11614">
    <property type="entry name" value="FixG_C"/>
    <property type="match status" value="1"/>
</dbReference>
<keyword evidence="7" id="KW-1133">Transmembrane helix</keyword>
<keyword evidence="4" id="KW-0249">Electron transport</keyword>
<keyword evidence="7" id="KW-0812">Transmembrane</keyword>
<dbReference type="OrthoDB" id="9811700at2"/>
<keyword evidence="2" id="KW-0004">4Fe-4S</keyword>